<comment type="caution">
    <text evidence="11">The sequence shown here is derived from an EMBL/GenBank/DDBJ whole genome shotgun (WGS) entry which is preliminary data.</text>
</comment>
<keyword evidence="3 8" id="KW-0812">Transmembrane</keyword>
<keyword evidence="4 9" id="KW-0732">Signal</keyword>
<dbReference type="SUPFAM" id="SSF50911">
    <property type="entry name" value="Mannose 6-phosphate receptor domain"/>
    <property type="match status" value="4"/>
</dbReference>
<evidence type="ECO:0000256" key="2">
    <source>
        <dbReference type="ARBA" id="ARBA00022448"/>
    </source>
</evidence>
<evidence type="ECO:0000256" key="7">
    <source>
        <dbReference type="ARBA" id="ARBA00023157"/>
    </source>
</evidence>
<dbReference type="GO" id="GO:0012505">
    <property type="term" value="C:endomembrane system"/>
    <property type="evidence" value="ECO:0007669"/>
    <property type="project" value="UniProtKB-SubCell"/>
</dbReference>
<sequence>MRKILRVIFLFFFLNGSIENPIVLDQSIEYCSYTYRNNDPIQATGEIFSVKHGNVNIHYRLCSVFGSNSLCPEGSSACIQDGQSKKTYILGSSFEIKENNTINSVHGSICRNKQKFALQVHLKEDQNTKPHYIENKNENQCNYHLAMYLPVIKFACKMQLFGKFFNIMPLARDFTISSPKRNFSVSLCGVNPDCEDGVNACEKIGNFVTPISLKTSLNSFYDEKNNQIGFQGETHKPNMKKIKILFVCNSEKSKLGDNDLRYIQKKVQGSKYDFELETSFGCVKKSTSCLLKDQHLVYNLTGLNSKYPNGLTVNGNGNSIYFIQLCEPLTTTAKNGNCKNSYAQICENVYGQEMNKGSFMRHLKVQNEVLVATIDWGSKQCVLNNSTIADFYKTVIQFSCDFKDYGPKFLSQTNCVTNFVWKTPHACPKWANLNCNHLKAKKRSCIFNEVYNLTSLGGNTSIMDKNNTNLQFILNICGPVDDEDLPCNQDISVILKDLSVPNTKLRSKSLGKFSVATITNSTLLLNFTTGYYCDGMDYTSTILFECINIEEQPILIKEEKCHYEFLWRTIHSCPHNLSARSLSLSCPFQDTYHIKEFSFFYSSRMPFNSTSIFSAKFEVDINDYKMNFDICNGLVSIANFTDIEILQVALQNATWLKNATVLEFTFNVANLVLPNLITLNFLCDKNENHERWETTPSMNGSQLHLEYFTSEVCSKNEDVLGLASSVSDPYKNNNIQEKSLKPEVMRNEKSLHLQYNTTNESQDLQQKQMNNNSSNTIPNSKLILNCTVKSPYTKFEINLNDILKNKPFQTNCPQVIFNNTFHYVTLLYQSFEICDLIPSKSIVYEAKLLCLSNSSIEAKTESCVSLSIYKEPEFCNFFESQSKSNNQLLIIILSIIGFIVLIGLVAISVILRKRCSRHGSDSEYSTLFSHFKEL</sequence>
<evidence type="ECO:0000313" key="12">
    <source>
        <dbReference type="Proteomes" id="UP001566132"/>
    </source>
</evidence>
<evidence type="ECO:0000259" key="10">
    <source>
        <dbReference type="PROSITE" id="PS51914"/>
    </source>
</evidence>
<feature type="domain" description="MRH" evidence="10">
    <location>
        <begin position="139"/>
        <end position="284"/>
    </location>
</feature>
<dbReference type="SMART" id="SM01404">
    <property type="entry name" value="CIMR"/>
    <property type="match status" value="2"/>
</dbReference>
<dbReference type="Proteomes" id="UP001566132">
    <property type="component" value="Unassembled WGS sequence"/>
</dbReference>
<keyword evidence="7" id="KW-1015">Disulfide bond</keyword>
<feature type="domain" description="MRH" evidence="10">
    <location>
        <begin position="287"/>
        <end position="429"/>
    </location>
</feature>
<feature type="domain" description="MRH" evidence="10">
    <location>
        <begin position="443"/>
        <end position="575"/>
    </location>
</feature>
<evidence type="ECO:0000256" key="9">
    <source>
        <dbReference type="SAM" id="SignalP"/>
    </source>
</evidence>
<dbReference type="Gene3D" id="2.70.130.10">
    <property type="entry name" value="Mannose-6-phosphate receptor binding domain"/>
    <property type="match status" value="4"/>
</dbReference>
<feature type="transmembrane region" description="Helical" evidence="8">
    <location>
        <begin position="888"/>
        <end position="911"/>
    </location>
</feature>
<evidence type="ECO:0000256" key="3">
    <source>
        <dbReference type="ARBA" id="ARBA00022692"/>
    </source>
</evidence>
<feature type="chain" id="PRO_5044864816" description="MRH domain-containing protein" evidence="9">
    <location>
        <begin position="20"/>
        <end position="934"/>
    </location>
</feature>
<comment type="subcellular location">
    <subcellularLocation>
        <location evidence="1">Endomembrane system</location>
    </subcellularLocation>
</comment>
<dbReference type="InterPro" id="IPR000479">
    <property type="entry name" value="CIMR_rpt"/>
</dbReference>
<keyword evidence="5 8" id="KW-1133">Transmembrane helix</keyword>
<dbReference type="InterPro" id="IPR009011">
    <property type="entry name" value="Man6P_isomerase_rcpt-bd_dom_sf"/>
</dbReference>
<reference evidence="11 12" key="1">
    <citation type="submission" date="2024-05" db="EMBL/GenBank/DDBJ databases">
        <title>Genetic variation in Jamaican populations of the coffee berry borer (Hypothenemus hampei).</title>
        <authorList>
            <person name="Errbii M."/>
            <person name="Myrie A."/>
        </authorList>
    </citation>
    <scope>NUCLEOTIDE SEQUENCE [LARGE SCALE GENOMIC DNA]</scope>
    <source>
        <strain evidence="11">JA-Hopewell-2020-01-JO</strain>
        <tissue evidence="11">Whole body</tissue>
    </source>
</reference>
<gene>
    <name evidence="11" type="ORF">ABEB36_005054</name>
</gene>
<evidence type="ECO:0000256" key="5">
    <source>
        <dbReference type="ARBA" id="ARBA00022989"/>
    </source>
</evidence>
<proteinExistence type="predicted"/>
<protein>
    <recommendedName>
        <fullName evidence="10">MRH domain-containing protein</fullName>
    </recommendedName>
</protein>
<dbReference type="PROSITE" id="PS51914">
    <property type="entry name" value="MRH"/>
    <property type="match status" value="3"/>
</dbReference>
<dbReference type="PANTHER" id="PTHR15071">
    <property type="entry name" value="MANNOSE-6-PHOSPHATE RECEPTOR FAMILY MEMBER"/>
    <property type="match status" value="1"/>
</dbReference>
<dbReference type="Pfam" id="PF00878">
    <property type="entry name" value="CIMR"/>
    <property type="match status" value="2"/>
</dbReference>
<evidence type="ECO:0000256" key="4">
    <source>
        <dbReference type="ARBA" id="ARBA00022729"/>
    </source>
</evidence>
<evidence type="ECO:0000256" key="1">
    <source>
        <dbReference type="ARBA" id="ARBA00004308"/>
    </source>
</evidence>
<evidence type="ECO:0000256" key="8">
    <source>
        <dbReference type="SAM" id="Phobius"/>
    </source>
</evidence>
<keyword evidence="2" id="KW-0813">Transport</keyword>
<organism evidence="11 12">
    <name type="scientific">Hypothenemus hampei</name>
    <name type="common">Coffee berry borer</name>
    <dbReference type="NCBI Taxonomy" id="57062"/>
    <lineage>
        <taxon>Eukaryota</taxon>
        <taxon>Metazoa</taxon>
        <taxon>Ecdysozoa</taxon>
        <taxon>Arthropoda</taxon>
        <taxon>Hexapoda</taxon>
        <taxon>Insecta</taxon>
        <taxon>Pterygota</taxon>
        <taxon>Neoptera</taxon>
        <taxon>Endopterygota</taxon>
        <taxon>Coleoptera</taxon>
        <taxon>Polyphaga</taxon>
        <taxon>Cucujiformia</taxon>
        <taxon>Curculionidae</taxon>
        <taxon>Scolytinae</taxon>
        <taxon>Hypothenemus</taxon>
    </lineage>
</organism>
<evidence type="ECO:0000256" key="6">
    <source>
        <dbReference type="ARBA" id="ARBA00023136"/>
    </source>
</evidence>
<feature type="signal peptide" evidence="9">
    <location>
        <begin position="1"/>
        <end position="19"/>
    </location>
</feature>
<dbReference type="AlphaFoldDB" id="A0ABD1EXE8"/>
<name>A0ABD1EXE8_HYPHA</name>
<keyword evidence="12" id="KW-1185">Reference proteome</keyword>
<keyword evidence="6 8" id="KW-0472">Membrane</keyword>
<dbReference type="InterPro" id="IPR044865">
    <property type="entry name" value="MRH_dom"/>
</dbReference>
<dbReference type="EMBL" id="JBDJPC010000004">
    <property type="protein sequence ID" value="KAL1505501.1"/>
    <property type="molecule type" value="Genomic_DNA"/>
</dbReference>
<evidence type="ECO:0000313" key="11">
    <source>
        <dbReference type="EMBL" id="KAL1505501.1"/>
    </source>
</evidence>
<accession>A0ABD1EXE8</accession>